<dbReference type="PANTHER" id="PTHR31763:SF2">
    <property type="entry name" value="CHROMOSOME 1 OPEN READING FRAME 100"/>
    <property type="match status" value="1"/>
</dbReference>
<evidence type="ECO:0000313" key="1">
    <source>
        <dbReference type="EMBL" id="KAK2818202.1"/>
    </source>
</evidence>
<reference evidence="1" key="1">
    <citation type="submission" date="2023-08" db="EMBL/GenBank/DDBJ databases">
        <title>Pelteobagrus vachellii genome.</title>
        <authorList>
            <person name="Liu H."/>
        </authorList>
    </citation>
    <scope>NUCLEOTIDE SEQUENCE</scope>
    <source>
        <strain evidence="1">PRFRI_2022a</strain>
        <tissue evidence="1">Muscle</tissue>
    </source>
</reference>
<evidence type="ECO:0000313" key="2">
    <source>
        <dbReference type="Proteomes" id="UP001187315"/>
    </source>
</evidence>
<protein>
    <submittedName>
        <fullName evidence="1">Uncharacterized protein</fullName>
    </submittedName>
</protein>
<accession>A0AA88J714</accession>
<name>A0AA88J714_TACVA</name>
<proteinExistence type="predicted"/>
<dbReference type="PANTHER" id="PTHR31763">
    <property type="entry name" value="HYPOTHETICAL PROTEIN LOC689766"/>
    <property type="match status" value="1"/>
</dbReference>
<dbReference type="Pfam" id="PF17670">
    <property type="entry name" value="DUF5530"/>
    <property type="match status" value="1"/>
</dbReference>
<dbReference type="AlphaFoldDB" id="A0AA88J714"/>
<gene>
    <name evidence="1" type="ORF">Q7C36_022135</name>
</gene>
<dbReference type="Proteomes" id="UP001187315">
    <property type="component" value="Unassembled WGS sequence"/>
</dbReference>
<sequence>MAGSGVALRLHEFKEGNVISQHHGAVFRTGKDLKGLYPGQLARVHVIPSPWQRMNLQCVKCPQEKEQLYRRSFDLLTLQALELRTTHTPHTQPTHHTVYQQEFGRQTHFYSPDDTKMTLISHPAPLQQRYNFTPH</sequence>
<dbReference type="EMBL" id="JAVHJS010000024">
    <property type="protein sequence ID" value="KAK2818202.1"/>
    <property type="molecule type" value="Genomic_DNA"/>
</dbReference>
<comment type="caution">
    <text evidence="1">The sequence shown here is derived from an EMBL/GenBank/DDBJ whole genome shotgun (WGS) entry which is preliminary data.</text>
</comment>
<organism evidence="1 2">
    <name type="scientific">Tachysurus vachellii</name>
    <name type="common">Darkbarbel catfish</name>
    <name type="synonym">Pelteobagrus vachellii</name>
    <dbReference type="NCBI Taxonomy" id="175792"/>
    <lineage>
        <taxon>Eukaryota</taxon>
        <taxon>Metazoa</taxon>
        <taxon>Chordata</taxon>
        <taxon>Craniata</taxon>
        <taxon>Vertebrata</taxon>
        <taxon>Euteleostomi</taxon>
        <taxon>Actinopterygii</taxon>
        <taxon>Neopterygii</taxon>
        <taxon>Teleostei</taxon>
        <taxon>Ostariophysi</taxon>
        <taxon>Siluriformes</taxon>
        <taxon>Bagridae</taxon>
        <taxon>Tachysurus</taxon>
    </lineage>
</organism>
<dbReference type="InterPro" id="IPR037668">
    <property type="entry name" value="SPMIP3"/>
</dbReference>
<keyword evidence="2" id="KW-1185">Reference proteome</keyword>